<feature type="domain" description="Cadherin" evidence="7">
    <location>
        <begin position="281"/>
        <end position="386"/>
    </location>
</feature>
<evidence type="ECO:0000313" key="8">
    <source>
        <dbReference type="EMBL" id="KAK3790372.1"/>
    </source>
</evidence>
<feature type="domain" description="Cadherin" evidence="7">
    <location>
        <begin position="195"/>
        <end position="286"/>
    </location>
</feature>
<dbReference type="SMART" id="SM00112">
    <property type="entry name" value="CA"/>
    <property type="match status" value="5"/>
</dbReference>
<dbReference type="CDD" id="cd11304">
    <property type="entry name" value="Cadherin_repeat"/>
    <property type="match status" value="5"/>
</dbReference>
<evidence type="ECO:0000313" key="9">
    <source>
        <dbReference type="Proteomes" id="UP001283361"/>
    </source>
</evidence>
<feature type="domain" description="Cadherin" evidence="7">
    <location>
        <begin position="697"/>
        <end position="802"/>
    </location>
</feature>
<feature type="chain" id="PRO_5041968916" description="Cadherin domain-containing protein" evidence="6">
    <location>
        <begin position="23"/>
        <end position="865"/>
    </location>
</feature>
<evidence type="ECO:0000259" key="7">
    <source>
        <dbReference type="PROSITE" id="PS50268"/>
    </source>
</evidence>
<evidence type="ECO:0000256" key="5">
    <source>
        <dbReference type="SAM" id="Phobius"/>
    </source>
</evidence>
<organism evidence="8 9">
    <name type="scientific">Elysia crispata</name>
    <name type="common">lettuce slug</name>
    <dbReference type="NCBI Taxonomy" id="231223"/>
    <lineage>
        <taxon>Eukaryota</taxon>
        <taxon>Metazoa</taxon>
        <taxon>Spiralia</taxon>
        <taxon>Lophotrochozoa</taxon>
        <taxon>Mollusca</taxon>
        <taxon>Gastropoda</taxon>
        <taxon>Heterobranchia</taxon>
        <taxon>Euthyneura</taxon>
        <taxon>Panpulmonata</taxon>
        <taxon>Sacoglossa</taxon>
        <taxon>Placobranchoidea</taxon>
        <taxon>Plakobranchidae</taxon>
        <taxon>Elysia</taxon>
    </lineage>
</organism>
<feature type="domain" description="Cadherin" evidence="7">
    <location>
        <begin position="600"/>
        <end position="696"/>
    </location>
</feature>
<dbReference type="SUPFAM" id="SSF49313">
    <property type="entry name" value="Cadherin-like"/>
    <property type="match status" value="6"/>
</dbReference>
<dbReference type="AlphaFoldDB" id="A0AAE1AM75"/>
<dbReference type="GO" id="GO:0005886">
    <property type="term" value="C:plasma membrane"/>
    <property type="evidence" value="ECO:0007669"/>
    <property type="project" value="UniProtKB-SubCell"/>
</dbReference>
<name>A0AAE1AM75_9GAST</name>
<feature type="domain" description="Cadherin" evidence="7">
    <location>
        <begin position="486"/>
        <end position="590"/>
    </location>
</feature>
<comment type="caution">
    <text evidence="8">The sequence shown here is derived from an EMBL/GenBank/DDBJ whole genome shotgun (WGS) entry which is preliminary data.</text>
</comment>
<dbReference type="Proteomes" id="UP001283361">
    <property type="component" value="Unassembled WGS sequence"/>
</dbReference>
<keyword evidence="9" id="KW-1185">Reference proteome</keyword>
<dbReference type="PANTHER" id="PTHR24026">
    <property type="entry name" value="FAT ATYPICAL CADHERIN-RELATED"/>
    <property type="match status" value="1"/>
</dbReference>
<reference evidence="8" key="1">
    <citation type="journal article" date="2023" name="G3 (Bethesda)">
        <title>A reference genome for the long-term kleptoplast-retaining sea slug Elysia crispata morphotype clarki.</title>
        <authorList>
            <person name="Eastman K.E."/>
            <person name="Pendleton A.L."/>
            <person name="Shaikh M.A."/>
            <person name="Suttiyut T."/>
            <person name="Ogas R."/>
            <person name="Tomko P."/>
            <person name="Gavelis G."/>
            <person name="Widhalm J.R."/>
            <person name="Wisecaver J.H."/>
        </authorList>
    </citation>
    <scope>NUCLEOTIDE SEQUENCE</scope>
    <source>
        <strain evidence="8">ECLA1</strain>
    </source>
</reference>
<dbReference type="PANTHER" id="PTHR24026:SF126">
    <property type="entry name" value="PROTOCADHERIN FAT 4"/>
    <property type="match status" value="1"/>
</dbReference>
<feature type="signal peptide" evidence="6">
    <location>
        <begin position="1"/>
        <end position="22"/>
    </location>
</feature>
<evidence type="ECO:0000256" key="6">
    <source>
        <dbReference type="SAM" id="SignalP"/>
    </source>
</evidence>
<keyword evidence="1 5" id="KW-0812">Transmembrane</keyword>
<dbReference type="Gene3D" id="2.60.40.60">
    <property type="entry name" value="Cadherins"/>
    <property type="match status" value="6"/>
</dbReference>
<feature type="transmembrane region" description="Helical" evidence="5">
    <location>
        <begin position="802"/>
        <end position="824"/>
    </location>
</feature>
<keyword evidence="6" id="KW-0732">Signal</keyword>
<feature type="compositionally biased region" description="Low complexity" evidence="4">
    <location>
        <begin position="234"/>
        <end position="250"/>
    </location>
</feature>
<keyword evidence="2 5" id="KW-1133">Transmembrane helix</keyword>
<dbReference type="EMBL" id="JAWDGP010001543">
    <property type="protein sequence ID" value="KAK3790372.1"/>
    <property type="molecule type" value="Genomic_DNA"/>
</dbReference>
<keyword evidence="3" id="KW-0106">Calcium</keyword>
<dbReference type="Pfam" id="PF00028">
    <property type="entry name" value="Cadherin"/>
    <property type="match status" value="2"/>
</dbReference>
<dbReference type="Pfam" id="PF05345">
    <property type="entry name" value="He_PIG"/>
    <property type="match status" value="1"/>
</dbReference>
<dbReference type="InterPro" id="IPR002126">
    <property type="entry name" value="Cadherin-like_dom"/>
</dbReference>
<evidence type="ECO:0000256" key="1">
    <source>
        <dbReference type="ARBA" id="ARBA00022692"/>
    </source>
</evidence>
<dbReference type="GO" id="GO:0005509">
    <property type="term" value="F:calcium ion binding"/>
    <property type="evidence" value="ECO:0007669"/>
    <property type="project" value="UniProtKB-UniRule"/>
</dbReference>
<evidence type="ECO:0000256" key="4">
    <source>
        <dbReference type="SAM" id="MobiDB-lite"/>
    </source>
</evidence>
<dbReference type="PROSITE" id="PS50268">
    <property type="entry name" value="CADHERIN_2"/>
    <property type="match status" value="5"/>
</dbReference>
<dbReference type="PRINTS" id="PR00205">
    <property type="entry name" value="CADHERIN"/>
</dbReference>
<evidence type="ECO:0000256" key="2">
    <source>
        <dbReference type="ARBA" id="ARBA00022989"/>
    </source>
</evidence>
<sequence length="865" mass="91087">MRSVINLLLFSCALYKNVLVYGCSTLGYSSYTSKTGDGTAISGGQYLMIENRFEVDCCGIVTSWSISAQTTGTLSLQIWRPTGGANYQLIGENVVSVASTGDNSFSIASSDQISVQSGDLVGWYTSGSAVVDWLNKFGNSGNLNYLTSGASATSVGSTISFSSTTNEEYAVYATVSSGSIPTFLNLPSSVSFSRQSLSPASSIFTVAASDPDENETLTYSLQAASPSGAFSLDSSSGEVTPTSSSTSPGSYTLTIRVSDLCGNTDDQDLTITVTNLAPEVHDMPVVADISESAVDETLLHLINVTDPDGDTVTCSVSSSPSGPFIEKYSNGAVPGVIVQGIYLQANPNLDYDVTNAYTITVSCTDNVDTDTGTIYVYVVKNNVPVITNLQNTTSITSDTPSNTAIFQVLYSDTEGDQTYWSLTCSPSTPCPFAIFSTGTIFLSESLLGTSTSAYAVDVTVSDDYTSSGTHRLSVFVTGLSSVPQLTNLPATIQVTEDTAIGSTVFTLSVYDEDGGTSHSVSTSFSPLAGAGFFAMESRNNSHYLVLTAKLDYFSQATSYNMTVDVSDGQAVSAPSWLVMDIISVNEAPVLYQAEYQVQAEEASAGTPLPNVGFNVYDPDGDNLTYAFAPGSNNTDGFSIAYSTGAISLTLDYDREDTGLGDSRRVWLISIADPAGLSVTATMTVSILDKEDNVPQLSSTSYSGNVFSDAPVGEVVTTVAASDADATAPNRMIEYSVSGTTLFNVDGSGNIVVFAGLGGYENTQHSFTVTARNPGSSSSDTATVAVYVEKPNSDGFFDKAENIAWLSVVCVVGFCILLGVAYLAINASSSTNAAPPPYRTTQVAPRDTKLLTPPKPQWSAWNNMWY</sequence>
<dbReference type="GO" id="GO:0007156">
    <property type="term" value="P:homophilic cell adhesion via plasma membrane adhesion molecules"/>
    <property type="evidence" value="ECO:0007669"/>
    <property type="project" value="InterPro"/>
</dbReference>
<dbReference type="InterPro" id="IPR015919">
    <property type="entry name" value="Cadherin-like_sf"/>
</dbReference>
<evidence type="ECO:0000256" key="3">
    <source>
        <dbReference type="PROSITE-ProRule" id="PRU00043"/>
    </source>
</evidence>
<protein>
    <recommendedName>
        <fullName evidence="7">Cadherin domain-containing protein</fullName>
    </recommendedName>
</protein>
<feature type="region of interest" description="Disordered" evidence="4">
    <location>
        <begin position="230"/>
        <end position="250"/>
    </location>
</feature>
<keyword evidence="5" id="KW-0472">Membrane</keyword>
<proteinExistence type="predicted"/>
<gene>
    <name evidence="8" type="ORF">RRG08_038438</name>
</gene>
<accession>A0AAE1AM75</accession>